<protein>
    <recommendedName>
        <fullName evidence="3">Rab3 GTPase-activating protein catalytic subunit</fullName>
    </recommendedName>
</protein>
<organism evidence="8 9">
    <name type="scientific">Hondaea fermentalgiana</name>
    <dbReference type="NCBI Taxonomy" id="2315210"/>
    <lineage>
        <taxon>Eukaryota</taxon>
        <taxon>Sar</taxon>
        <taxon>Stramenopiles</taxon>
        <taxon>Bigyra</taxon>
        <taxon>Labyrinthulomycetes</taxon>
        <taxon>Thraustochytrida</taxon>
        <taxon>Thraustochytriidae</taxon>
        <taxon>Hondaea</taxon>
    </lineage>
</organism>
<keyword evidence="4" id="KW-0343">GTPase activation</keyword>
<evidence type="ECO:0000256" key="1">
    <source>
        <dbReference type="ARBA" id="ARBA00004496"/>
    </source>
</evidence>
<feature type="compositionally biased region" description="Low complexity" evidence="6">
    <location>
        <begin position="311"/>
        <end position="320"/>
    </location>
</feature>
<sequence>MASTRQKDAAVEVDADAGADAPEWADYSNASAAETFVAALEMLLAQWGLSETTLRSSTRPPSPAAGPRIRRASHDDDDGDADSHISEGDSDESDDASEESTSFKAEELPLGKDRFSVLYVPHPEGAFARAPKSPVEARLSLAEIMLLTKCATFAPLEQPYALEQLFGVAEYVVLSPTQRRANLNDVSLLLSSASLALPTCARPVPCFVPVPRGALDSGSSSAARGGRNRGRRYAIRKRLQGALAKLLPNLHASTISYFGTWVASADSSPGTVIHFNSVEQRIGDVPKTLHSLGGVCRLFRSKIGWQRSQHASSASASPPSGWRANARSSRESLSHAAAAAAAAGVAVSADVMTDDNESESSEHSAETLENDLTMANPDKLLAEGNVLVSVRYSYEGRRIWNPALLTPPTLDAQTRATNWTEWHDSDLGWRLHIDHFGKPSSIVALRGGLGRPPLWGPLSDPVASVSLQVIWPPFADEDVVDNETISTLMPESAPIWVVEVSLDKLDARGPSRRVEGSYHATEEYEQDAESEHDFDSPEGEASCPLTWSVRFLQRLVEASMSETFHDSMLSRLPTVIEDEEDEEARAFGDFDMHLRSESGAVQPGGPMNAPPRAGRGARNTSLENERVRDLIKDLFTASHEEELPRTVLEQLMRLKELYMNGSLTNHEFRDAKARILIEAGHMDSSLDIDASSSWTPSSSSFSKGGHFNELQRSCNACWLCSSTPSVQMARSSSGNGTTYKGAPEGSLLSIFALRVIPEFGASMSAVSALWRAFVAELRWYWDNAVLIPIHQDQQMEIAGPVDHRDCLLHQKLVLLNICISCRAHSQFEHAKDQGNLSSAAAATSSFSPSTSSKDEKDNGGEADAEAEAEQEAGLEEGSDTFFDAASAGPGSPTRVQMVAGMRMPWTLETCLMTEDMARERTELMASLAMKQNTADLHRDMLSKSLRSEIAAFKAANPDAVFEDFKRCKGRARMLGDYWRKLWNETKAETLREQVARDSSLFSYEAEAEKLLHYFETVPPQDALEDIFVVGLQSAVHVLRSATDSFDDYAEIHALLGRSLMSASAHLTRLDARRHGPGSPASPSRRGRGWAEEAKVQCAIRESALDGLERTELLLGLAASLLHKFPATVAESMLAENEATGRLATTLETVAGTERQHVRSLLFPESAMDSLAMPNPDRREFVLRALARRGSFQGATWVRPGANRMFVSMTQSSFTLATSLTETSFA</sequence>
<evidence type="ECO:0000256" key="5">
    <source>
        <dbReference type="ARBA" id="ARBA00022490"/>
    </source>
</evidence>
<dbReference type="PANTHER" id="PTHR21422">
    <property type="entry name" value="RAB3 GTPASE-ACTIVATING PROTEIN CATALYTIC SUBUNIT"/>
    <property type="match status" value="1"/>
</dbReference>
<feature type="region of interest" description="Disordered" evidence="6">
    <location>
        <begin position="512"/>
        <end position="541"/>
    </location>
</feature>
<evidence type="ECO:0000259" key="7">
    <source>
        <dbReference type="Pfam" id="PF13890"/>
    </source>
</evidence>
<keyword evidence="9" id="KW-1185">Reference proteome</keyword>
<dbReference type="AlphaFoldDB" id="A0A2R5GLJ2"/>
<evidence type="ECO:0000256" key="6">
    <source>
        <dbReference type="SAM" id="MobiDB-lite"/>
    </source>
</evidence>
<keyword evidence="5" id="KW-0963">Cytoplasm</keyword>
<feature type="compositionally biased region" description="Basic and acidic residues" evidence="6">
    <location>
        <begin position="512"/>
        <end position="522"/>
    </location>
</feature>
<dbReference type="EMBL" id="BEYU01000079">
    <property type="protein sequence ID" value="GBG30608.1"/>
    <property type="molecule type" value="Genomic_DNA"/>
</dbReference>
<feature type="compositionally biased region" description="Acidic residues" evidence="6">
    <location>
        <begin position="88"/>
        <end position="98"/>
    </location>
</feature>
<feature type="region of interest" description="Disordered" evidence="6">
    <location>
        <begin position="598"/>
        <end position="622"/>
    </location>
</feature>
<dbReference type="InterPro" id="IPR026147">
    <property type="entry name" value="Rab3GAP1_conserved"/>
</dbReference>
<dbReference type="GO" id="GO:0005096">
    <property type="term" value="F:GTPase activator activity"/>
    <property type="evidence" value="ECO:0007669"/>
    <property type="project" value="UniProtKB-KW"/>
</dbReference>
<comment type="caution">
    <text evidence="8">The sequence shown here is derived from an EMBL/GenBank/DDBJ whole genome shotgun (WGS) entry which is preliminary data.</text>
</comment>
<feature type="region of interest" description="Disordered" evidence="6">
    <location>
        <begin position="51"/>
        <end position="105"/>
    </location>
</feature>
<dbReference type="GO" id="GO:0005737">
    <property type="term" value="C:cytoplasm"/>
    <property type="evidence" value="ECO:0007669"/>
    <property type="project" value="UniProtKB-SubCell"/>
</dbReference>
<reference evidence="8 9" key="1">
    <citation type="submission" date="2017-12" db="EMBL/GenBank/DDBJ databases">
        <title>Sequencing, de novo assembly and annotation of complete genome of a new Thraustochytrid species, strain FCC1311.</title>
        <authorList>
            <person name="Sedici K."/>
            <person name="Godart F."/>
            <person name="Aiese Cigliano R."/>
            <person name="Sanseverino W."/>
            <person name="Barakat M."/>
            <person name="Ortet P."/>
            <person name="Marechal E."/>
            <person name="Cagnac O."/>
            <person name="Amato A."/>
        </authorList>
    </citation>
    <scope>NUCLEOTIDE SEQUENCE [LARGE SCALE GENOMIC DNA]</scope>
</reference>
<evidence type="ECO:0000256" key="3">
    <source>
        <dbReference type="ARBA" id="ARBA00015817"/>
    </source>
</evidence>
<gene>
    <name evidence="8" type="ORF">FCC1311_068282</name>
</gene>
<feature type="domain" description="Rab3GAP catalytic subunit conserved" evidence="7">
    <location>
        <begin position="900"/>
        <end position="965"/>
    </location>
</feature>
<feature type="compositionally biased region" description="Basic and acidic residues" evidence="6">
    <location>
        <begin position="1"/>
        <end position="10"/>
    </location>
</feature>
<dbReference type="Proteomes" id="UP000241890">
    <property type="component" value="Unassembled WGS sequence"/>
</dbReference>
<proteinExistence type="inferred from homology"/>
<dbReference type="OrthoDB" id="17346at2759"/>
<evidence type="ECO:0000313" key="8">
    <source>
        <dbReference type="EMBL" id="GBG30608.1"/>
    </source>
</evidence>
<evidence type="ECO:0000256" key="4">
    <source>
        <dbReference type="ARBA" id="ARBA00022468"/>
    </source>
</evidence>
<feature type="region of interest" description="Disordered" evidence="6">
    <location>
        <begin position="309"/>
        <end position="329"/>
    </location>
</feature>
<evidence type="ECO:0000313" key="9">
    <source>
        <dbReference type="Proteomes" id="UP000241890"/>
    </source>
</evidence>
<dbReference type="InterPro" id="IPR045700">
    <property type="entry name" value="Rab3GAP1"/>
</dbReference>
<feature type="compositionally biased region" description="Low complexity" evidence="6">
    <location>
        <begin position="839"/>
        <end position="851"/>
    </location>
</feature>
<accession>A0A2R5GLJ2</accession>
<feature type="region of interest" description="Disordered" evidence="6">
    <location>
        <begin position="839"/>
        <end position="873"/>
    </location>
</feature>
<dbReference type="InParanoid" id="A0A2R5GLJ2"/>
<dbReference type="Pfam" id="PF13890">
    <property type="entry name" value="Rab3-GTPase_cat"/>
    <property type="match status" value="1"/>
</dbReference>
<feature type="region of interest" description="Disordered" evidence="6">
    <location>
        <begin position="351"/>
        <end position="370"/>
    </location>
</feature>
<comment type="subcellular location">
    <subcellularLocation>
        <location evidence="1">Cytoplasm</location>
    </subcellularLocation>
</comment>
<evidence type="ECO:0000256" key="2">
    <source>
        <dbReference type="ARBA" id="ARBA00008856"/>
    </source>
</evidence>
<feature type="compositionally biased region" description="Acidic residues" evidence="6">
    <location>
        <begin position="860"/>
        <end position="873"/>
    </location>
</feature>
<name>A0A2R5GLJ2_9STRA</name>
<dbReference type="PANTHER" id="PTHR21422:SF9">
    <property type="entry name" value="RAB3 GTPASE-ACTIVATING PROTEIN CATALYTIC SUBUNIT"/>
    <property type="match status" value="1"/>
</dbReference>
<comment type="similarity">
    <text evidence="2">Belongs to the Rab3-GAP catalytic subunit family.</text>
</comment>
<feature type="region of interest" description="Disordered" evidence="6">
    <location>
        <begin position="1"/>
        <end position="22"/>
    </location>
</feature>